<dbReference type="PROSITE" id="PS50931">
    <property type="entry name" value="HTH_LYSR"/>
    <property type="match status" value="1"/>
</dbReference>
<dbReference type="InterPro" id="IPR036390">
    <property type="entry name" value="WH_DNA-bd_sf"/>
</dbReference>
<dbReference type="STRING" id="1925591.BI308_14845"/>
<dbReference type="PANTHER" id="PTHR30537">
    <property type="entry name" value="HTH-TYPE TRANSCRIPTIONAL REGULATOR"/>
    <property type="match status" value="1"/>
</dbReference>
<dbReference type="GO" id="GO:0003700">
    <property type="term" value="F:DNA-binding transcription factor activity"/>
    <property type="evidence" value="ECO:0007669"/>
    <property type="project" value="InterPro"/>
</dbReference>
<evidence type="ECO:0000259" key="2">
    <source>
        <dbReference type="PROSITE" id="PS50931"/>
    </source>
</evidence>
<name>A0A1L9QQB9_9CYAN</name>
<proteinExistence type="inferred from homology"/>
<dbReference type="Gene3D" id="1.10.10.10">
    <property type="entry name" value="Winged helix-like DNA-binding domain superfamily/Winged helix DNA-binding domain"/>
    <property type="match status" value="1"/>
</dbReference>
<sequence>MELSLLKTFVDVVKQGSFAAVARERNVDPSSVSRAIARLETELSLRLLQRTLLPSWLIADDLRDRKLINVFPYYAVTATSFNTAAWLLYPSRAYIPLKVQVFIDFLKQSISGEV</sequence>
<dbReference type="Gene3D" id="3.40.190.290">
    <property type="match status" value="1"/>
</dbReference>
<keyword evidence="4" id="KW-1185">Reference proteome</keyword>
<dbReference type="InterPro" id="IPR036388">
    <property type="entry name" value="WH-like_DNA-bd_sf"/>
</dbReference>
<comment type="similarity">
    <text evidence="1">Belongs to the LysR transcriptional regulatory family.</text>
</comment>
<accession>A0A1L9QQB9</accession>
<protein>
    <recommendedName>
        <fullName evidence="2">HTH lysR-type domain-containing protein</fullName>
    </recommendedName>
</protein>
<dbReference type="Proteomes" id="UP000183940">
    <property type="component" value="Unassembled WGS sequence"/>
</dbReference>
<reference evidence="3" key="1">
    <citation type="submission" date="2016-10" db="EMBL/GenBank/DDBJ databases">
        <title>CRISPR-Cas defence system in Roseofilum reptotaenium: evidence of a bacteriophage-cyanobacterium arms race in the coral black band disease.</title>
        <authorList>
            <person name="Buerger P."/>
            <person name="Wood-Charlson E.M."/>
            <person name="Weynberg K.D."/>
            <person name="Willis B."/>
            <person name="Van Oppen M.J."/>
        </authorList>
    </citation>
    <scope>NUCLEOTIDE SEQUENCE [LARGE SCALE GENOMIC DNA]</scope>
    <source>
        <strain evidence="3">AO1-A</strain>
    </source>
</reference>
<gene>
    <name evidence="3" type="ORF">BI308_14845</name>
</gene>
<dbReference type="EMBL" id="MLAW01000025">
    <property type="protein sequence ID" value="OJJ24839.1"/>
    <property type="molecule type" value="Genomic_DNA"/>
</dbReference>
<evidence type="ECO:0000313" key="3">
    <source>
        <dbReference type="EMBL" id="OJJ24839.1"/>
    </source>
</evidence>
<dbReference type="AlphaFoldDB" id="A0A1L9QQB9"/>
<dbReference type="InterPro" id="IPR000847">
    <property type="entry name" value="LysR_HTH_N"/>
</dbReference>
<feature type="domain" description="HTH lysR-type" evidence="2">
    <location>
        <begin position="1"/>
        <end position="55"/>
    </location>
</feature>
<dbReference type="PANTHER" id="PTHR30537:SF5">
    <property type="entry name" value="HTH-TYPE TRANSCRIPTIONAL ACTIVATOR TTDR-RELATED"/>
    <property type="match status" value="1"/>
</dbReference>
<evidence type="ECO:0000256" key="1">
    <source>
        <dbReference type="ARBA" id="ARBA00009437"/>
    </source>
</evidence>
<evidence type="ECO:0000313" key="4">
    <source>
        <dbReference type="Proteomes" id="UP000183940"/>
    </source>
</evidence>
<comment type="caution">
    <text evidence="3">The sequence shown here is derived from an EMBL/GenBank/DDBJ whole genome shotgun (WGS) entry which is preliminary data.</text>
</comment>
<dbReference type="Pfam" id="PF00126">
    <property type="entry name" value="HTH_1"/>
    <property type="match status" value="1"/>
</dbReference>
<organism evidence="3 4">
    <name type="scientific">Roseofilum reptotaenium AO1-A</name>
    <dbReference type="NCBI Taxonomy" id="1925591"/>
    <lineage>
        <taxon>Bacteria</taxon>
        <taxon>Bacillati</taxon>
        <taxon>Cyanobacteriota</taxon>
        <taxon>Cyanophyceae</taxon>
        <taxon>Desertifilales</taxon>
        <taxon>Desertifilaceae</taxon>
        <taxon>Roseofilum</taxon>
    </lineage>
</organism>
<dbReference type="SUPFAM" id="SSF53850">
    <property type="entry name" value="Periplasmic binding protein-like II"/>
    <property type="match status" value="1"/>
</dbReference>
<dbReference type="InterPro" id="IPR058163">
    <property type="entry name" value="LysR-type_TF_proteobact-type"/>
</dbReference>
<dbReference type="SUPFAM" id="SSF46785">
    <property type="entry name" value="Winged helix' DNA-binding domain"/>
    <property type="match status" value="1"/>
</dbReference>